<dbReference type="GO" id="GO:0003924">
    <property type="term" value="F:GTPase activity"/>
    <property type="evidence" value="ECO:0007669"/>
    <property type="project" value="InterPro"/>
</dbReference>
<gene>
    <name evidence="4" type="ORF">Terrestrivirus10_17</name>
</gene>
<evidence type="ECO:0000256" key="2">
    <source>
        <dbReference type="ARBA" id="ARBA00022741"/>
    </source>
</evidence>
<dbReference type="SUPFAM" id="SSF52540">
    <property type="entry name" value="P-loop containing nucleoside triphosphate hydrolases"/>
    <property type="match status" value="1"/>
</dbReference>
<evidence type="ECO:0000313" key="4">
    <source>
        <dbReference type="EMBL" id="AYV76633.1"/>
    </source>
</evidence>
<evidence type="ECO:0000256" key="1">
    <source>
        <dbReference type="ARBA" id="ARBA00004112"/>
    </source>
</evidence>
<keyword evidence="3" id="KW-0342">GTP-binding</keyword>
<dbReference type="InterPro" id="IPR005225">
    <property type="entry name" value="Small_GTP-bd"/>
</dbReference>
<dbReference type="InterPro" id="IPR001806">
    <property type="entry name" value="Small_GTPase"/>
</dbReference>
<sequence length="207" mass="23797">MSLQNNQDYDYLAKIVLVGDSGVGKSTLLLRYCDDIYNDTYISTIGVDFRIKTIEYITEEIKKIVKLQIWDTAGQERFKTITANYYRHSHAIAMFFDLTDYDSFRNLSKWHNEIMNYVTGKTIIVVVGTKSDAKNKKQVPREEIDAFCNAHCFEYIETSSKNSTNIDDVFTKIVDQAVPLFLKETSFPKPIVKIGDGEEVKPNKKCC</sequence>
<dbReference type="PROSITE" id="PS51419">
    <property type="entry name" value="RAB"/>
    <property type="match status" value="1"/>
</dbReference>
<dbReference type="FunFam" id="3.40.50.300:FF:001447">
    <property type="entry name" value="Ras-related protein Rab-1B"/>
    <property type="match status" value="1"/>
</dbReference>
<dbReference type="SMART" id="SM00175">
    <property type="entry name" value="RAB"/>
    <property type="match status" value="1"/>
</dbReference>
<dbReference type="PROSITE" id="PS51421">
    <property type="entry name" value="RAS"/>
    <property type="match status" value="1"/>
</dbReference>
<evidence type="ECO:0000256" key="3">
    <source>
        <dbReference type="ARBA" id="ARBA00023134"/>
    </source>
</evidence>
<dbReference type="SMART" id="SM00173">
    <property type="entry name" value="RAS"/>
    <property type="match status" value="1"/>
</dbReference>
<dbReference type="PRINTS" id="PR00449">
    <property type="entry name" value="RASTRNSFRMNG"/>
</dbReference>
<proteinExistence type="predicted"/>
<dbReference type="Gene3D" id="3.40.50.300">
    <property type="entry name" value="P-loop containing nucleotide triphosphate hydrolases"/>
    <property type="match status" value="1"/>
</dbReference>
<dbReference type="Pfam" id="PF00071">
    <property type="entry name" value="Ras"/>
    <property type="match status" value="1"/>
</dbReference>
<dbReference type="PANTHER" id="PTHR47977">
    <property type="entry name" value="RAS-RELATED PROTEIN RAB"/>
    <property type="match status" value="1"/>
</dbReference>
<name>A0A3G4ZSQ9_9VIRU</name>
<dbReference type="SMART" id="SM00174">
    <property type="entry name" value="RHO"/>
    <property type="match status" value="1"/>
</dbReference>
<organism evidence="4">
    <name type="scientific">Terrestrivirus sp</name>
    <dbReference type="NCBI Taxonomy" id="2487775"/>
    <lineage>
        <taxon>Viruses</taxon>
        <taxon>Varidnaviria</taxon>
        <taxon>Bamfordvirae</taxon>
        <taxon>Nucleocytoviricota</taxon>
        <taxon>Megaviricetes</taxon>
        <taxon>Imitervirales</taxon>
        <taxon>Mimiviridae</taxon>
        <taxon>Klosneuvirinae</taxon>
    </lineage>
</organism>
<accession>A0A3G4ZSQ9</accession>
<dbReference type="CDD" id="cd00154">
    <property type="entry name" value="Rab"/>
    <property type="match status" value="1"/>
</dbReference>
<dbReference type="NCBIfam" id="TIGR00231">
    <property type="entry name" value="small_GTP"/>
    <property type="match status" value="1"/>
</dbReference>
<dbReference type="GO" id="GO:0020002">
    <property type="term" value="C:host cell plasma membrane"/>
    <property type="evidence" value="ECO:0007669"/>
    <property type="project" value="UniProtKB-SubCell"/>
</dbReference>
<dbReference type="InterPro" id="IPR027417">
    <property type="entry name" value="P-loop_NTPase"/>
</dbReference>
<protein>
    <submittedName>
        <fullName evidence="4">GTP-binding protein YPTC1</fullName>
    </submittedName>
</protein>
<dbReference type="SMART" id="SM00176">
    <property type="entry name" value="RAN"/>
    <property type="match status" value="1"/>
</dbReference>
<dbReference type="InterPro" id="IPR050227">
    <property type="entry name" value="Rab"/>
</dbReference>
<dbReference type="EMBL" id="MK071988">
    <property type="protein sequence ID" value="AYV76633.1"/>
    <property type="molecule type" value="Genomic_DNA"/>
</dbReference>
<keyword evidence="2" id="KW-0547">Nucleotide-binding</keyword>
<comment type="subcellular location">
    <subcellularLocation>
        <location evidence="1">Host cell membrane</location>
        <topology evidence="1">Lipid-anchor</topology>
        <orientation evidence="1">Cytoplasmic side</orientation>
    </subcellularLocation>
</comment>
<dbReference type="GO" id="GO:0005525">
    <property type="term" value="F:GTP binding"/>
    <property type="evidence" value="ECO:0007669"/>
    <property type="project" value="UniProtKB-KW"/>
</dbReference>
<reference evidence="4" key="1">
    <citation type="submission" date="2018-10" db="EMBL/GenBank/DDBJ databases">
        <title>Hidden diversity of soil giant viruses.</title>
        <authorList>
            <person name="Schulz F."/>
            <person name="Alteio L."/>
            <person name="Goudeau D."/>
            <person name="Ryan E.M."/>
            <person name="Malmstrom R.R."/>
            <person name="Blanchard J."/>
            <person name="Woyke T."/>
        </authorList>
    </citation>
    <scope>NUCLEOTIDE SEQUENCE</scope>
    <source>
        <strain evidence="4">TEV1</strain>
    </source>
</reference>
<dbReference type="PROSITE" id="PS51420">
    <property type="entry name" value="RHO"/>
    <property type="match status" value="1"/>
</dbReference>